<proteinExistence type="inferred from homology"/>
<feature type="domain" description="Amidohydrolase-related" evidence="2">
    <location>
        <begin position="19"/>
        <end position="311"/>
    </location>
</feature>
<dbReference type="InterPro" id="IPR032466">
    <property type="entry name" value="Metal_Hydrolase"/>
</dbReference>
<evidence type="ECO:0000313" key="4">
    <source>
        <dbReference type="Proteomes" id="UP001574673"/>
    </source>
</evidence>
<dbReference type="RefSeq" id="WP_418892034.1">
    <property type="nucleotide sequence ID" value="NZ_JBEUWX010000003.1"/>
</dbReference>
<reference evidence="4" key="1">
    <citation type="submission" date="2024-06" db="EMBL/GenBank/DDBJ databases">
        <title>Radixoralia hellwigii gen. nov., sp nov., isolated from a root canal in the human oral cavity.</title>
        <authorList>
            <person name="Bartsch S."/>
            <person name="Wittmer A."/>
            <person name="Schulz A.-K."/>
            <person name="Neumann-Schaal M."/>
            <person name="Wolf J."/>
            <person name="Gronow S."/>
            <person name="Tennert C."/>
            <person name="Haecker G."/>
            <person name="Cieplik F."/>
            <person name="Al-Ahmad A."/>
        </authorList>
    </citation>
    <scope>NUCLEOTIDE SEQUENCE [LARGE SCALE GENOMIC DNA]</scope>
    <source>
        <strain evidence="4">Wk13</strain>
    </source>
</reference>
<keyword evidence="4" id="KW-1185">Reference proteome</keyword>
<dbReference type="PANTHER" id="PTHR43569">
    <property type="entry name" value="AMIDOHYDROLASE"/>
    <property type="match status" value="1"/>
</dbReference>
<sequence length="325" mass="35861">MTDLPNDRLPEEALPEAIVDSHHHLWDLARLSYPWLGDAYDASSFILGEYRPLCRNFLPADLRAAWGGLPVVATVHIEAECARSQALAETQWVAEQACSSGLPQAAVAYVDLLAPDADERLAEQAACALVRSIRFKPTTSRAPGEEVRDCPGALADGRWPQALARLQAHGLAWDLRVPFWHLAEAAAVLRDFPTLPVVLEHTGLPWDRSERGLAAWRQGMAALAALPNVYVRLSELGLRDRPWRLEDNLPVICDAVAIFGWQRCMFGSNFPVAGLRIGYPDLVRAMAQALSHLDARARQAIWHDNALAFYHMRNAPDGACVAAML</sequence>
<comment type="caution">
    <text evidence="3">The sequence shown here is derived from an EMBL/GenBank/DDBJ whole genome shotgun (WGS) entry which is preliminary data.</text>
</comment>
<dbReference type="Gene3D" id="3.20.20.140">
    <property type="entry name" value="Metal-dependent hydrolases"/>
    <property type="match status" value="1"/>
</dbReference>
<accession>A0ABV4UH34</accession>
<protein>
    <submittedName>
        <fullName evidence="3">Amidohydrolase family protein</fullName>
    </submittedName>
</protein>
<name>A0ABV4UH34_9RHOO</name>
<dbReference type="Proteomes" id="UP001574673">
    <property type="component" value="Unassembled WGS sequence"/>
</dbReference>
<dbReference type="InterPro" id="IPR052350">
    <property type="entry name" value="Metallo-dep_Lactonases"/>
</dbReference>
<dbReference type="EMBL" id="JBEUWX010000003">
    <property type="protein sequence ID" value="MFA9950948.1"/>
    <property type="molecule type" value="Genomic_DNA"/>
</dbReference>
<evidence type="ECO:0000259" key="2">
    <source>
        <dbReference type="Pfam" id="PF04909"/>
    </source>
</evidence>
<dbReference type="Pfam" id="PF04909">
    <property type="entry name" value="Amidohydro_2"/>
    <property type="match status" value="1"/>
</dbReference>
<organism evidence="3 4">
    <name type="scientific">Dentiradicibacter hellwigii</name>
    <dbReference type="NCBI Taxonomy" id="3149053"/>
    <lineage>
        <taxon>Bacteria</taxon>
        <taxon>Pseudomonadati</taxon>
        <taxon>Pseudomonadota</taxon>
        <taxon>Betaproteobacteria</taxon>
        <taxon>Rhodocyclales</taxon>
        <taxon>Rhodocyclaceae</taxon>
        <taxon>Dentiradicibacter</taxon>
    </lineage>
</organism>
<gene>
    <name evidence="3" type="ORF">ABCS64_11535</name>
</gene>
<evidence type="ECO:0000313" key="3">
    <source>
        <dbReference type="EMBL" id="MFA9950948.1"/>
    </source>
</evidence>
<comment type="similarity">
    <text evidence="1">Belongs to the metallo-dependent hydrolases superfamily.</text>
</comment>
<dbReference type="PANTHER" id="PTHR43569:SF1">
    <property type="entry name" value="BLL3371 PROTEIN"/>
    <property type="match status" value="1"/>
</dbReference>
<evidence type="ECO:0000256" key="1">
    <source>
        <dbReference type="ARBA" id="ARBA00038310"/>
    </source>
</evidence>
<dbReference type="InterPro" id="IPR006680">
    <property type="entry name" value="Amidohydro-rel"/>
</dbReference>
<dbReference type="SUPFAM" id="SSF51556">
    <property type="entry name" value="Metallo-dependent hydrolases"/>
    <property type="match status" value="1"/>
</dbReference>